<accession>A0A845HFR1</accession>
<organism evidence="1 2">
    <name type="scientific">Duganella vulcania</name>
    <dbReference type="NCBI Taxonomy" id="2692166"/>
    <lineage>
        <taxon>Bacteria</taxon>
        <taxon>Pseudomonadati</taxon>
        <taxon>Pseudomonadota</taxon>
        <taxon>Betaproteobacteria</taxon>
        <taxon>Burkholderiales</taxon>
        <taxon>Oxalobacteraceae</taxon>
        <taxon>Telluria group</taxon>
        <taxon>Duganella</taxon>
    </lineage>
</organism>
<evidence type="ECO:0000313" key="1">
    <source>
        <dbReference type="EMBL" id="MYN18162.1"/>
    </source>
</evidence>
<dbReference type="Proteomes" id="UP000484875">
    <property type="component" value="Unassembled WGS sequence"/>
</dbReference>
<name>A0A845HFR1_9BURK</name>
<dbReference type="EMBL" id="WWCV01000026">
    <property type="protein sequence ID" value="MYN18162.1"/>
    <property type="molecule type" value="Genomic_DNA"/>
</dbReference>
<gene>
    <name evidence="1" type="ORF">GTP81_15520</name>
</gene>
<reference evidence="1 2" key="1">
    <citation type="submission" date="2019-12" db="EMBL/GenBank/DDBJ databases">
        <title>Novel species isolated from a subtropical stream in China.</title>
        <authorList>
            <person name="Lu H."/>
        </authorList>
    </citation>
    <scope>NUCLEOTIDE SEQUENCE [LARGE SCALE GENOMIC DNA]</scope>
    <source>
        <strain evidence="1 2">FT107W</strain>
    </source>
</reference>
<keyword evidence="2" id="KW-1185">Reference proteome</keyword>
<dbReference type="RefSeq" id="WP_161090734.1">
    <property type="nucleotide sequence ID" value="NZ_WWCV01000026.1"/>
</dbReference>
<protein>
    <submittedName>
        <fullName evidence="1">Uncharacterized protein</fullName>
    </submittedName>
</protein>
<sequence>METLARALILATKYIESRACDDALDDDIAVLETISDELKNSNASVEVGQ</sequence>
<dbReference type="AlphaFoldDB" id="A0A845HFR1"/>
<evidence type="ECO:0000313" key="2">
    <source>
        <dbReference type="Proteomes" id="UP000484875"/>
    </source>
</evidence>
<comment type="caution">
    <text evidence="1">The sequence shown here is derived from an EMBL/GenBank/DDBJ whole genome shotgun (WGS) entry which is preliminary data.</text>
</comment>
<proteinExistence type="predicted"/>